<reference evidence="1 2" key="1">
    <citation type="submission" date="2020-09" db="EMBL/GenBank/DDBJ databases">
        <title>Investigation of environmental microbe.</title>
        <authorList>
            <person name="Ou Y."/>
            <person name="Kang Q."/>
        </authorList>
    </citation>
    <scope>NUCLEOTIDE SEQUENCE [LARGE SCALE GENOMIC DNA]</scope>
    <source>
        <strain evidence="1 2">KJZ-9</strain>
    </source>
</reference>
<name>A0A7H2BLJ6_9MICC</name>
<dbReference type="InterPro" id="IPR019933">
    <property type="entry name" value="DivIVA_domain"/>
</dbReference>
<keyword evidence="2" id="KW-1185">Reference proteome</keyword>
<dbReference type="KEGG" id="rama:IDM48_03800"/>
<dbReference type="EMBL" id="CP061538">
    <property type="protein sequence ID" value="QNV40542.1"/>
    <property type="molecule type" value="Genomic_DNA"/>
</dbReference>
<dbReference type="Gene3D" id="6.10.250.660">
    <property type="match status" value="1"/>
</dbReference>
<protein>
    <submittedName>
        <fullName evidence="1">DivIVA domain-containing protein</fullName>
    </submittedName>
</protein>
<dbReference type="NCBIfam" id="TIGR03544">
    <property type="entry name" value="DivI1A_domain"/>
    <property type="match status" value="1"/>
</dbReference>
<dbReference type="Proteomes" id="UP000516421">
    <property type="component" value="Chromosome"/>
</dbReference>
<accession>A0A7H2BLJ6</accession>
<dbReference type="AlphaFoldDB" id="A0A7H2BLJ6"/>
<evidence type="ECO:0000313" key="1">
    <source>
        <dbReference type="EMBL" id="QNV40542.1"/>
    </source>
</evidence>
<organism evidence="1 2">
    <name type="scientific">Rothia amarae</name>
    <dbReference type="NCBI Taxonomy" id="169480"/>
    <lineage>
        <taxon>Bacteria</taxon>
        <taxon>Bacillati</taxon>
        <taxon>Actinomycetota</taxon>
        <taxon>Actinomycetes</taxon>
        <taxon>Micrococcales</taxon>
        <taxon>Micrococcaceae</taxon>
        <taxon>Rothia</taxon>
    </lineage>
</organism>
<gene>
    <name evidence="1" type="ORF">IDM48_03800</name>
</gene>
<sequence>MNYVLVFITFIVLALTMVSIALLGSDRIFPARNVLNHISNDGIAPESDLEMPLVLSSRPTVAEVKRQRFSTSWRGYNPDEVDQALTLLAEENTRLRSQLEEKHHHA</sequence>
<dbReference type="RefSeq" id="WP_068171423.1">
    <property type="nucleotide sequence ID" value="NZ_CP061538.1"/>
</dbReference>
<proteinExistence type="predicted"/>
<evidence type="ECO:0000313" key="2">
    <source>
        <dbReference type="Proteomes" id="UP000516421"/>
    </source>
</evidence>